<keyword evidence="1" id="KW-0813">Transport</keyword>
<keyword evidence="1" id="KW-0762">Sugar transport</keyword>
<keyword evidence="1" id="KW-0808">Transferase</keyword>
<evidence type="ECO:0000313" key="1">
    <source>
        <dbReference type="EMBL" id="WHZ58476.1"/>
    </source>
</evidence>
<dbReference type="EC" id="2.7.1.-" evidence="1"/>
<sequence>MNILLVCSAGMSTSMLVTRMEKAAAELGVEAKIWAVSGDAAKEEMKQADVVLLGPQVRFLLKNMKAIADPQGIPVEVINSIQYGMMDGKAVLETAVGLAKR</sequence>
<name>A0ACD4RDA0_9BACI</name>
<dbReference type="Proteomes" id="UP001226091">
    <property type="component" value="Chromosome"/>
</dbReference>
<keyword evidence="2" id="KW-1185">Reference proteome</keyword>
<proteinExistence type="predicted"/>
<reference evidence="2" key="1">
    <citation type="journal article" date="2025" name="Aquaculture">
        <title>Assessment of the bioflocculant production and safety properties of Metabacillus hrfriensis sp. nov. based on phenotypic and whole-genome sequencing analysis.</title>
        <authorList>
            <person name="Zhang R."/>
            <person name="Zhao Z."/>
            <person name="Luo L."/>
            <person name="Wang S."/>
            <person name="Guo K."/>
            <person name="Xu W."/>
        </authorList>
    </citation>
    <scope>NUCLEOTIDE SEQUENCE [LARGE SCALE GENOMIC DNA]</scope>
    <source>
        <strain evidence="2">CT-WN-B3</strain>
    </source>
</reference>
<gene>
    <name evidence="1" type="ORF">QLQ22_03775</name>
</gene>
<evidence type="ECO:0000313" key="2">
    <source>
        <dbReference type="Proteomes" id="UP001226091"/>
    </source>
</evidence>
<dbReference type="EMBL" id="CP126116">
    <property type="protein sequence ID" value="WHZ58476.1"/>
    <property type="molecule type" value="Genomic_DNA"/>
</dbReference>
<protein>
    <submittedName>
        <fullName evidence="1">PTS sugar transporter subunit IIB</fullName>
        <ecNumber evidence="1">2.7.1.-</ecNumber>
    </submittedName>
</protein>
<accession>A0ACD4RDA0</accession>
<organism evidence="1 2">
    <name type="scientific">Metabacillus hrfriensis</name>
    <dbReference type="NCBI Taxonomy" id="3048891"/>
    <lineage>
        <taxon>Bacteria</taxon>
        <taxon>Bacillati</taxon>
        <taxon>Bacillota</taxon>
        <taxon>Bacilli</taxon>
        <taxon>Bacillales</taxon>
        <taxon>Bacillaceae</taxon>
        <taxon>Metabacillus</taxon>
    </lineage>
</organism>